<dbReference type="EMBL" id="JAVIIZ010000002">
    <property type="protein sequence ID" value="MDX8471505.1"/>
    <property type="molecule type" value="Genomic_DNA"/>
</dbReference>
<feature type="domain" description="Glucose-methanol-choline oxidoreductase N-terminal" evidence="7">
    <location>
        <begin position="346"/>
        <end position="360"/>
    </location>
</feature>
<evidence type="ECO:0000256" key="2">
    <source>
        <dbReference type="ARBA" id="ARBA00010790"/>
    </source>
</evidence>
<keyword evidence="8" id="KW-0560">Oxidoreductase</keyword>
<dbReference type="PANTHER" id="PTHR11552:SF147">
    <property type="entry name" value="CHOLINE DEHYDROGENASE, MITOCHONDRIAL"/>
    <property type="match status" value="1"/>
</dbReference>
<dbReference type="EC" id="1.1.99.1" evidence="8"/>
<keyword evidence="9" id="KW-1185">Reference proteome</keyword>
<sequence>MLLPVDRMCACRPPKCRNGGNQRDKFPSSHFLAPKVGDPCSRCDKVDRLTTCYYMLNTDLARPRDAVQSTFGYGLLPIGAERGMGVCGKMTRRNSEFDYVIVGAGSAGCVLASRLTEDPAIRVCLIEAGSSDRSVFIRMPAALTFPIESDRYNWKFESEPEPELHGRRIGQARGKGLGGSSSINGMVFVRGAEKDFDSWRDLGIEGWDFKDCLPFFKKMETFEGGRDPLRGGSGPVTVVRSKADHPFYQSFLRAGQEFGLRDAGDYNSGNQEGVHVTQSTIRDGVRCSTSLAYLAPAADRPNLTVLTHCLVEKVDFDGNAAIGVTVSRRGGRSDIRAARETILSAGAIGSPHLLMLSGIGHRTTLSTHGIPIVANLPGVGADLQDHVVAPLRFSSPKGVSIRRQLNAIGRVRLGLEWLLFKTGLGATNFFEVGAFFKGSDHLDYFNMQHEFLPFLADFQSGKVTISDGYQYFVSQMRPYSRGRISLKSADPAAKPSIRFNYLADGRDVAEMVDGIRKTLEMASQPAWAAYRSEAVDTPGLKASDAEIASWLRTVANTEHHPTSTCRMGSDDLSVVDSLGRVHGVERLRIVDGSILPRIPSANVNAPIIMAAEKISSALTGR</sequence>
<accession>A0ABU4X9M9</accession>
<evidence type="ECO:0000313" key="8">
    <source>
        <dbReference type="EMBL" id="MDX8471505.1"/>
    </source>
</evidence>
<dbReference type="Gene3D" id="3.30.560.10">
    <property type="entry name" value="Glucose Oxidase, domain 3"/>
    <property type="match status" value="1"/>
</dbReference>
<dbReference type="Gene3D" id="3.50.50.60">
    <property type="entry name" value="FAD/NAD(P)-binding domain"/>
    <property type="match status" value="1"/>
</dbReference>
<evidence type="ECO:0000256" key="5">
    <source>
        <dbReference type="RuleBase" id="RU003968"/>
    </source>
</evidence>
<evidence type="ECO:0000259" key="7">
    <source>
        <dbReference type="PROSITE" id="PS00624"/>
    </source>
</evidence>
<comment type="cofactor">
    <cofactor evidence="1">
        <name>FAD</name>
        <dbReference type="ChEBI" id="CHEBI:57692"/>
    </cofactor>
</comment>
<dbReference type="SUPFAM" id="SSF51905">
    <property type="entry name" value="FAD/NAD(P)-binding domain"/>
    <property type="match status" value="1"/>
</dbReference>
<evidence type="ECO:0000256" key="3">
    <source>
        <dbReference type="ARBA" id="ARBA00022630"/>
    </source>
</evidence>
<dbReference type="SUPFAM" id="SSF54373">
    <property type="entry name" value="FAD-linked reductases, C-terminal domain"/>
    <property type="match status" value="1"/>
</dbReference>
<dbReference type="InterPro" id="IPR000172">
    <property type="entry name" value="GMC_OxRdtase_N"/>
</dbReference>
<dbReference type="Pfam" id="PF00732">
    <property type="entry name" value="GMC_oxred_N"/>
    <property type="match status" value="1"/>
</dbReference>
<dbReference type="InterPro" id="IPR036188">
    <property type="entry name" value="FAD/NAD-bd_sf"/>
</dbReference>
<name>A0ABU4X9M9_9HYPH</name>
<proteinExistence type="inferred from homology"/>
<dbReference type="PROSITE" id="PS00623">
    <property type="entry name" value="GMC_OXRED_1"/>
    <property type="match status" value="1"/>
</dbReference>
<evidence type="ECO:0000313" key="9">
    <source>
        <dbReference type="Proteomes" id="UP001271780"/>
    </source>
</evidence>
<dbReference type="PROSITE" id="PS00624">
    <property type="entry name" value="GMC_OXRED_2"/>
    <property type="match status" value="1"/>
</dbReference>
<dbReference type="Proteomes" id="UP001271780">
    <property type="component" value="Unassembled WGS sequence"/>
</dbReference>
<feature type="domain" description="Glucose-methanol-choline oxidoreductase N-terminal" evidence="6">
    <location>
        <begin position="174"/>
        <end position="197"/>
    </location>
</feature>
<evidence type="ECO:0000256" key="4">
    <source>
        <dbReference type="ARBA" id="ARBA00022827"/>
    </source>
</evidence>
<dbReference type="InterPro" id="IPR012132">
    <property type="entry name" value="GMC_OxRdtase"/>
</dbReference>
<dbReference type="PIRSF" id="PIRSF000137">
    <property type="entry name" value="Alcohol_oxidase"/>
    <property type="match status" value="1"/>
</dbReference>
<dbReference type="InterPro" id="IPR007867">
    <property type="entry name" value="GMC_OxRtase_C"/>
</dbReference>
<comment type="similarity">
    <text evidence="2 5">Belongs to the GMC oxidoreductase family.</text>
</comment>
<gene>
    <name evidence="8" type="ORF">RFM27_05420</name>
</gene>
<dbReference type="Pfam" id="PF05199">
    <property type="entry name" value="GMC_oxred_C"/>
    <property type="match status" value="1"/>
</dbReference>
<dbReference type="PANTHER" id="PTHR11552">
    <property type="entry name" value="GLUCOSE-METHANOL-CHOLINE GMC OXIDOREDUCTASE"/>
    <property type="match status" value="1"/>
</dbReference>
<protein>
    <submittedName>
        <fullName evidence="8">Choline dehydrogenase</fullName>
        <ecNumber evidence="8">1.1.99.1</ecNumber>
    </submittedName>
</protein>
<organism evidence="8 9">
    <name type="scientific">Mesorhizobium dulcispinae</name>
    <dbReference type="NCBI Taxonomy" id="3072316"/>
    <lineage>
        <taxon>Bacteria</taxon>
        <taxon>Pseudomonadati</taxon>
        <taxon>Pseudomonadota</taxon>
        <taxon>Alphaproteobacteria</taxon>
        <taxon>Hyphomicrobiales</taxon>
        <taxon>Phyllobacteriaceae</taxon>
        <taxon>Mesorhizobium</taxon>
    </lineage>
</organism>
<comment type="caution">
    <text evidence="8">The sequence shown here is derived from an EMBL/GenBank/DDBJ whole genome shotgun (WGS) entry which is preliminary data.</text>
</comment>
<evidence type="ECO:0000259" key="6">
    <source>
        <dbReference type="PROSITE" id="PS00623"/>
    </source>
</evidence>
<dbReference type="GO" id="GO:0008812">
    <property type="term" value="F:choline dehydrogenase activity"/>
    <property type="evidence" value="ECO:0007669"/>
    <property type="project" value="UniProtKB-EC"/>
</dbReference>
<evidence type="ECO:0000256" key="1">
    <source>
        <dbReference type="ARBA" id="ARBA00001974"/>
    </source>
</evidence>
<reference evidence="8 9" key="1">
    <citation type="submission" date="2023-08" db="EMBL/GenBank/DDBJ databases">
        <title>Implementing the SeqCode for naming new Mesorhizobium species isolated from Vachellia karroo root nodules.</title>
        <authorList>
            <person name="Van Lill M."/>
        </authorList>
    </citation>
    <scope>NUCLEOTIDE SEQUENCE [LARGE SCALE GENOMIC DNA]</scope>
    <source>
        <strain evidence="8 9">VK23A</strain>
    </source>
</reference>
<keyword evidence="4 5" id="KW-0274">FAD</keyword>
<keyword evidence="3 5" id="KW-0285">Flavoprotein</keyword>
<dbReference type="NCBIfam" id="NF002550">
    <property type="entry name" value="PRK02106.1"/>
    <property type="match status" value="1"/>
</dbReference>